<dbReference type="InterPro" id="IPR056023">
    <property type="entry name" value="DUF7603"/>
</dbReference>
<evidence type="ECO:0000259" key="3">
    <source>
        <dbReference type="Pfam" id="PF24554"/>
    </source>
</evidence>
<feature type="compositionally biased region" description="Low complexity" evidence="2">
    <location>
        <begin position="31"/>
        <end position="77"/>
    </location>
</feature>
<feature type="region of interest" description="Disordered" evidence="2">
    <location>
        <begin position="352"/>
        <end position="371"/>
    </location>
</feature>
<dbReference type="EMBL" id="JAVHJO010000001">
    <property type="protein sequence ID" value="KAK6544426.1"/>
    <property type="molecule type" value="Genomic_DNA"/>
</dbReference>
<evidence type="ECO:0000313" key="4">
    <source>
        <dbReference type="EMBL" id="KAK6544426.1"/>
    </source>
</evidence>
<feature type="coiled-coil region" evidence="1">
    <location>
        <begin position="635"/>
        <end position="662"/>
    </location>
</feature>
<evidence type="ECO:0000313" key="5">
    <source>
        <dbReference type="Proteomes" id="UP001365542"/>
    </source>
</evidence>
<evidence type="ECO:0000256" key="1">
    <source>
        <dbReference type="SAM" id="Coils"/>
    </source>
</evidence>
<feature type="region of interest" description="Disordered" evidence="2">
    <location>
        <begin position="284"/>
        <end position="304"/>
    </location>
</feature>
<feature type="domain" description="DUF7603" evidence="3">
    <location>
        <begin position="721"/>
        <end position="828"/>
    </location>
</feature>
<feature type="region of interest" description="Disordered" evidence="2">
    <location>
        <begin position="935"/>
        <end position="958"/>
    </location>
</feature>
<feature type="region of interest" description="Disordered" evidence="2">
    <location>
        <begin position="1"/>
        <end position="162"/>
    </location>
</feature>
<reference evidence="4 5" key="1">
    <citation type="submission" date="2019-10" db="EMBL/GenBank/DDBJ databases">
        <authorList>
            <person name="Palmer J.M."/>
        </authorList>
    </citation>
    <scope>NUCLEOTIDE SEQUENCE [LARGE SCALE GENOMIC DNA]</scope>
    <source>
        <strain evidence="4 5">TWF694</strain>
    </source>
</reference>
<dbReference type="Proteomes" id="UP001365542">
    <property type="component" value="Unassembled WGS sequence"/>
</dbReference>
<keyword evidence="1" id="KW-0175">Coiled coil</keyword>
<feature type="compositionally biased region" description="Low complexity" evidence="2">
    <location>
        <begin position="284"/>
        <end position="297"/>
    </location>
</feature>
<protein>
    <recommendedName>
        <fullName evidence="3">DUF7603 domain-containing protein</fullName>
    </recommendedName>
</protein>
<feature type="region of interest" description="Disordered" evidence="2">
    <location>
        <begin position="193"/>
        <end position="214"/>
    </location>
</feature>
<feature type="compositionally biased region" description="Low complexity" evidence="2">
    <location>
        <begin position="133"/>
        <end position="150"/>
    </location>
</feature>
<feature type="region of interest" description="Disordered" evidence="2">
    <location>
        <begin position="411"/>
        <end position="444"/>
    </location>
</feature>
<evidence type="ECO:0000256" key="2">
    <source>
        <dbReference type="SAM" id="MobiDB-lite"/>
    </source>
</evidence>
<dbReference type="AlphaFoldDB" id="A0AAV9XR51"/>
<feature type="compositionally biased region" description="Polar residues" evidence="2">
    <location>
        <begin position="89"/>
        <end position="117"/>
    </location>
</feature>
<feature type="coiled-coil region" evidence="1">
    <location>
        <begin position="473"/>
        <end position="606"/>
    </location>
</feature>
<keyword evidence="5" id="KW-1185">Reference proteome</keyword>
<dbReference type="Pfam" id="PF24554">
    <property type="entry name" value="DUF7603"/>
    <property type="match status" value="1"/>
</dbReference>
<name>A0AAV9XR51_9PEZI</name>
<proteinExistence type="predicted"/>
<feature type="coiled-coil region" evidence="1">
    <location>
        <begin position="726"/>
        <end position="770"/>
    </location>
</feature>
<comment type="caution">
    <text evidence="4">The sequence shown here is derived from an EMBL/GenBank/DDBJ whole genome shotgun (WGS) entry which is preliminary data.</text>
</comment>
<feature type="compositionally biased region" description="Basic and acidic residues" evidence="2">
    <location>
        <begin position="935"/>
        <end position="950"/>
    </location>
</feature>
<organism evidence="4 5">
    <name type="scientific">Orbilia ellipsospora</name>
    <dbReference type="NCBI Taxonomy" id="2528407"/>
    <lineage>
        <taxon>Eukaryota</taxon>
        <taxon>Fungi</taxon>
        <taxon>Dikarya</taxon>
        <taxon>Ascomycota</taxon>
        <taxon>Pezizomycotina</taxon>
        <taxon>Orbiliomycetes</taxon>
        <taxon>Orbiliales</taxon>
        <taxon>Orbiliaceae</taxon>
        <taxon>Orbilia</taxon>
    </lineage>
</organism>
<sequence length="958" mass="108037">MESSLRRSIIDTSLFPQPPPRNRPRSHSAVTSSTNPAAGTSSPSAAGAAAATSPTGYRTPTQSFFRQSTSSTSSSAPYSPPRHSKERSFSSTTGHSKTFSSDSRSHLTTPSSRSSVYSVEDNEFDSIDSKLRSPPTTTSYTTNSSPESPTDASPFKHYHYSAPPKSPVLELFRSQLGDRTSNPRWSIDLFSTPLHASRPSSPRKQHPLQQSLSGADIDSFAKTNYSETRKASISSSDAINKTKHTRAYPSISSRLIDHTPFLDRLSRTFTMPAVITQQAPAINTNLNRSNSTNSESSFVPRTPARTKTGFGGFFGWGSSSNQDTSPVEEKPQVSIAEQRMSKIPSNIDVTLANSQQSAPKRTDSGISLPPRTPMSMEETLEEELRVISADLAASIRRELELEDLVETLQTSAETTGRLSPVSGKRTSDYFSDSGAGSGYDSELPSKQQLDYDRVVRKSQQVQAQIRLDFTTKIQEERQRRKGVELQVRELEQRVSQGDINSLRTPSTSPGRTRDLEIALDDARRKLSEERNLKANFEDLVKAIRDELQGYRNERDNLRDEIVPQLRARVEGLEAELSESQKNPYEATKMQQEIDDLREKYTSLVESQKLQVQPPLVPGPAPTSQPATPLSATFNKESLMERIKEIEVQRDALQLGLRNLRMRNELDNKKALHRIRTLEWERDRALRPSYRRMRKNKENATFKTQVDRLRHRAENAVDSKYMCERNLASLRLDLDRSEQELEELRSLLQEQDKIAQEIEQLQDSCKELLAQVEGDAEIEGFASELRSRFVTTSMLRKRLIDAIEKGDQDRLMANAKINAFCELLKSMEEKINDAQHDLEEVAHGREQEIKDLKDGKGVNHLRRIDEQAAMNVQPNSTVVASKQPRITRDSNGKDTRIYILQHRIEQLEKAITNTEIEMEDLESRLNMTLLEASELRSETEHSSEHVNELRSKLSSLQTF</sequence>
<accession>A0AAV9XR51</accession>
<gene>
    <name evidence="4" type="ORF">TWF694_001121</name>
</gene>
<feature type="coiled-coil region" evidence="1">
    <location>
        <begin position="816"/>
        <end position="843"/>
    </location>
</feature>
<dbReference type="Gene3D" id="1.10.287.1490">
    <property type="match status" value="1"/>
</dbReference>